<dbReference type="Proteomes" id="UP000053660">
    <property type="component" value="Unassembled WGS sequence"/>
</dbReference>
<evidence type="ECO:0000256" key="7">
    <source>
        <dbReference type="PIRSR" id="PIRSR600175-1"/>
    </source>
</evidence>
<dbReference type="GO" id="GO:0046872">
    <property type="term" value="F:metal ion binding"/>
    <property type="evidence" value="ECO:0007669"/>
    <property type="project" value="UniProtKB-KW"/>
</dbReference>
<dbReference type="InterPro" id="IPR000175">
    <property type="entry name" value="Na/ntran_symport"/>
</dbReference>
<dbReference type="EMBL" id="KN603513">
    <property type="protein sequence ID" value="KHJ79736.1"/>
    <property type="molecule type" value="Genomic_DNA"/>
</dbReference>
<feature type="transmembrane region" description="Helical" evidence="10">
    <location>
        <begin position="67"/>
        <end position="91"/>
    </location>
</feature>
<dbReference type="PANTHER" id="PTHR11616">
    <property type="entry name" value="SODIUM/CHLORIDE DEPENDENT TRANSPORTER"/>
    <property type="match status" value="1"/>
</dbReference>
<evidence type="ECO:0000313" key="12">
    <source>
        <dbReference type="Proteomes" id="UP000053660"/>
    </source>
</evidence>
<sequence length="104" mass="11972">MGREGHEPLPTDETQVATREEEPDRGQWTGKFDFLMSMIAYAISRYLGNVWRFPYLCFKNGGGSFLVVYAIFFCLAAVPIFIMEVTIGQYLQKGAMEMWRMCPI</sequence>
<evidence type="ECO:0000256" key="4">
    <source>
        <dbReference type="ARBA" id="ARBA00022847"/>
    </source>
</evidence>
<dbReference type="InterPro" id="IPR037272">
    <property type="entry name" value="SNS_sf"/>
</dbReference>
<comment type="subcellular location">
    <subcellularLocation>
        <location evidence="1">Membrane</location>
        <topology evidence="1">Multi-pass membrane protein</topology>
    </subcellularLocation>
</comment>
<gene>
    <name evidence="11" type="ORF">OESDEN_20608</name>
</gene>
<evidence type="ECO:0000256" key="8">
    <source>
        <dbReference type="RuleBase" id="RU003732"/>
    </source>
</evidence>
<accession>A0A0B1S769</accession>
<feature type="non-terminal residue" evidence="11">
    <location>
        <position position="104"/>
    </location>
</feature>
<reference evidence="11 12" key="1">
    <citation type="submission" date="2014-03" db="EMBL/GenBank/DDBJ databases">
        <title>Draft genome of the hookworm Oesophagostomum dentatum.</title>
        <authorList>
            <person name="Mitreva M."/>
        </authorList>
    </citation>
    <scope>NUCLEOTIDE SEQUENCE [LARGE SCALE GENOMIC DNA]</scope>
    <source>
        <strain evidence="11 12">OD-Hann</strain>
    </source>
</reference>
<dbReference type="GO" id="GO:0005332">
    <property type="term" value="F:gamma-aminobutyric acid:sodium:chloride symporter activity"/>
    <property type="evidence" value="ECO:0007669"/>
    <property type="project" value="TreeGrafter"/>
</dbReference>
<evidence type="ECO:0000256" key="5">
    <source>
        <dbReference type="ARBA" id="ARBA00022989"/>
    </source>
</evidence>
<keyword evidence="7" id="KW-0479">Metal-binding</keyword>
<name>A0A0B1S769_OESDE</name>
<dbReference type="PRINTS" id="PR00176">
    <property type="entry name" value="NANEUSMPORT"/>
</dbReference>
<dbReference type="GO" id="GO:0043005">
    <property type="term" value="C:neuron projection"/>
    <property type="evidence" value="ECO:0007669"/>
    <property type="project" value="TreeGrafter"/>
</dbReference>
<keyword evidence="5 10" id="KW-1133">Transmembrane helix</keyword>
<keyword evidence="7" id="KW-0915">Sodium</keyword>
<dbReference type="SUPFAM" id="SSF161070">
    <property type="entry name" value="SNF-like"/>
    <property type="match status" value="1"/>
</dbReference>
<organism evidence="11 12">
    <name type="scientific">Oesophagostomum dentatum</name>
    <name type="common">Nodular worm</name>
    <dbReference type="NCBI Taxonomy" id="61180"/>
    <lineage>
        <taxon>Eukaryota</taxon>
        <taxon>Metazoa</taxon>
        <taxon>Ecdysozoa</taxon>
        <taxon>Nematoda</taxon>
        <taxon>Chromadorea</taxon>
        <taxon>Rhabditida</taxon>
        <taxon>Rhabditina</taxon>
        <taxon>Rhabditomorpha</taxon>
        <taxon>Strongyloidea</taxon>
        <taxon>Strongylidae</taxon>
        <taxon>Oesophagostomum</taxon>
    </lineage>
</organism>
<protein>
    <recommendedName>
        <fullName evidence="8">Transporter</fullName>
    </recommendedName>
</protein>
<feature type="binding site" evidence="7">
    <location>
        <position position="42"/>
    </location>
    <ligand>
        <name>Na(+)</name>
        <dbReference type="ChEBI" id="CHEBI:29101"/>
        <label>1</label>
    </ligand>
</feature>
<evidence type="ECO:0000256" key="3">
    <source>
        <dbReference type="ARBA" id="ARBA00022692"/>
    </source>
</evidence>
<evidence type="ECO:0000313" key="11">
    <source>
        <dbReference type="EMBL" id="KHJ79736.1"/>
    </source>
</evidence>
<feature type="binding site" evidence="7">
    <location>
        <position position="49"/>
    </location>
    <ligand>
        <name>Na(+)</name>
        <dbReference type="ChEBI" id="CHEBI:29101"/>
        <label>2</label>
    </ligand>
</feature>
<feature type="transmembrane region" description="Helical" evidence="10">
    <location>
        <begin position="28"/>
        <end position="47"/>
    </location>
</feature>
<dbReference type="Pfam" id="PF00209">
    <property type="entry name" value="SNF"/>
    <property type="match status" value="1"/>
</dbReference>
<evidence type="ECO:0000256" key="6">
    <source>
        <dbReference type="ARBA" id="ARBA00023136"/>
    </source>
</evidence>
<dbReference type="PROSITE" id="PS50267">
    <property type="entry name" value="NA_NEUROTRAN_SYMP_3"/>
    <property type="match status" value="1"/>
</dbReference>
<dbReference type="PANTHER" id="PTHR11616:SF20">
    <property type="entry name" value="SODIUM- AND CHLORIDE-DEPENDENT BETAINE TRANSPORTER"/>
    <property type="match status" value="1"/>
</dbReference>
<keyword evidence="4 8" id="KW-0769">Symport</keyword>
<keyword evidence="2 8" id="KW-0813">Transport</keyword>
<dbReference type="AlphaFoldDB" id="A0A0B1S769"/>
<feature type="region of interest" description="Disordered" evidence="9">
    <location>
        <begin position="1"/>
        <end position="25"/>
    </location>
</feature>
<evidence type="ECO:0000256" key="10">
    <source>
        <dbReference type="SAM" id="Phobius"/>
    </source>
</evidence>
<keyword evidence="12" id="KW-1185">Reference proteome</keyword>
<evidence type="ECO:0000256" key="1">
    <source>
        <dbReference type="ARBA" id="ARBA00004141"/>
    </source>
</evidence>
<dbReference type="OrthoDB" id="6581954at2759"/>
<keyword evidence="3 8" id="KW-0812">Transmembrane</keyword>
<dbReference type="GO" id="GO:0005886">
    <property type="term" value="C:plasma membrane"/>
    <property type="evidence" value="ECO:0007669"/>
    <property type="project" value="TreeGrafter"/>
</dbReference>
<dbReference type="PROSITE" id="PS00610">
    <property type="entry name" value="NA_NEUROTRAN_SYMP_1"/>
    <property type="match status" value="1"/>
</dbReference>
<keyword evidence="6 10" id="KW-0472">Membrane</keyword>
<evidence type="ECO:0000256" key="2">
    <source>
        <dbReference type="ARBA" id="ARBA00022448"/>
    </source>
</evidence>
<proteinExistence type="inferred from homology"/>
<comment type="similarity">
    <text evidence="8">Belongs to the sodium:neurotransmitter symporter (SNF) (TC 2.A.22) family.</text>
</comment>
<evidence type="ECO:0000256" key="9">
    <source>
        <dbReference type="SAM" id="MobiDB-lite"/>
    </source>
</evidence>